<keyword evidence="2" id="KW-1003">Cell membrane</keyword>
<proteinExistence type="predicted"/>
<dbReference type="AlphaFoldDB" id="A0A1X2GCS2"/>
<gene>
    <name evidence="8" type="ORF">DM01DRAFT_1338046</name>
</gene>
<accession>A0A1X2GCS2</accession>
<sequence>MPLALPWKHISLLLCKKIGRALLLWLVNLIFFVVVLLYCCAIRQVLFRIPGLHSFPASVVGMVLLYLCLVLLTKLSRPTSARLLRLFQPRAEFCLKYMNIMFVPSTLNIINSQAVTGVDFIKVAVFFVIVYALCFTACIFLVRCLRFVMYFHQRHQPTLDELNERPSTTARAGFLPDQPSPPQSQASLPPSEVVVMDLTNAAAEPSVGSPDPDEEKARTAPTTSHTSLTIHYLSTAASTIADQANDLYQLKPSMNDDDDDVDYRMDLLLHQWWHACQPSVHTSLLLFLFSASIIGYLGVPNNAGAFPFFSIVSQVTLTVLVYVAGTKLPLKVRMILHPIIITTAVMLAALTYLYIVKADVIYPNAAKAAVSAFYTNRISFYSLIEGSAVGWPGAGDILSSAMNVAIVSLALTVYQNSPSNWRDWLTLVLATFPMCFISLLLIPFLAHAVVIPNEICLALTTRTVTTAIGIAISEVIHSNVGIATCIQFMSAISGPLIGARLLKLFKVPKDDYLTIGVSMGFNSHALGTSYLYETNRSASSISSLSFMLFGTFAVVFVSIPAIASTVMSITGY</sequence>
<keyword evidence="4 7" id="KW-1133">Transmembrane helix</keyword>
<feature type="transmembrane region" description="Helical" evidence="7">
    <location>
        <begin position="21"/>
        <end position="46"/>
    </location>
</feature>
<feature type="transmembrane region" description="Helical" evidence="7">
    <location>
        <begin position="544"/>
        <end position="569"/>
    </location>
</feature>
<comment type="subcellular location">
    <subcellularLocation>
        <location evidence="1">Cell membrane</location>
        <topology evidence="1">Multi-pass membrane protein</topology>
    </subcellularLocation>
</comment>
<evidence type="ECO:0000256" key="1">
    <source>
        <dbReference type="ARBA" id="ARBA00004651"/>
    </source>
</evidence>
<reference evidence="8 9" key="1">
    <citation type="submission" date="2016-07" db="EMBL/GenBank/DDBJ databases">
        <title>Pervasive Adenine N6-methylation of Active Genes in Fungi.</title>
        <authorList>
            <consortium name="DOE Joint Genome Institute"/>
            <person name="Mondo S.J."/>
            <person name="Dannebaum R.O."/>
            <person name="Kuo R.C."/>
            <person name="Labutti K."/>
            <person name="Haridas S."/>
            <person name="Kuo A."/>
            <person name="Salamov A."/>
            <person name="Ahrendt S.R."/>
            <person name="Lipzen A."/>
            <person name="Sullivan W."/>
            <person name="Andreopoulos W.B."/>
            <person name="Clum A."/>
            <person name="Lindquist E."/>
            <person name="Daum C."/>
            <person name="Ramamoorthy G.K."/>
            <person name="Gryganskyi A."/>
            <person name="Culley D."/>
            <person name="Magnuson J.K."/>
            <person name="James T.Y."/>
            <person name="O'Malley M.A."/>
            <person name="Stajich J.E."/>
            <person name="Spatafora J.W."/>
            <person name="Visel A."/>
            <person name="Grigoriev I.V."/>
        </authorList>
    </citation>
    <scope>NUCLEOTIDE SEQUENCE [LARGE SCALE GENOMIC DNA]</scope>
    <source>
        <strain evidence="8 9">NRRL 3301</strain>
    </source>
</reference>
<feature type="transmembrane region" description="Helical" evidence="7">
    <location>
        <begin position="280"/>
        <end position="299"/>
    </location>
</feature>
<evidence type="ECO:0000313" key="9">
    <source>
        <dbReference type="Proteomes" id="UP000242146"/>
    </source>
</evidence>
<name>A0A1X2GCS2_9FUNG</name>
<feature type="transmembrane region" description="Helical" evidence="7">
    <location>
        <begin position="335"/>
        <end position="355"/>
    </location>
</feature>
<feature type="region of interest" description="Disordered" evidence="6">
    <location>
        <begin position="203"/>
        <end position="225"/>
    </location>
</feature>
<dbReference type="InterPro" id="IPR005538">
    <property type="entry name" value="LrgA/CidA"/>
</dbReference>
<evidence type="ECO:0000256" key="4">
    <source>
        <dbReference type="ARBA" id="ARBA00022989"/>
    </source>
</evidence>
<evidence type="ECO:0008006" key="10">
    <source>
        <dbReference type="Google" id="ProtNLM"/>
    </source>
</evidence>
<dbReference type="Pfam" id="PF03788">
    <property type="entry name" value="LrgA"/>
    <property type="match status" value="1"/>
</dbReference>
<keyword evidence="3 7" id="KW-0812">Transmembrane</keyword>
<dbReference type="PANTHER" id="PTHR30249">
    <property type="entry name" value="PUTATIVE SEROTONIN TRANSPORTER"/>
    <property type="match status" value="1"/>
</dbReference>
<feature type="transmembrane region" description="Helical" evidence="7">
    <location>
        <begin position="305"/>
        <end position="323"/>
    </location>
</feature>
<feature type="transmembrane region" description="Helical" evidence="7">
    <location>
        <begin position="512"/>
        <end position="532"/>
    </location>
</feature>
<evidence type="ECO:0000256" key="2">
    <source>
        <dbReference type="ARBA" id="ARBA00022475"/>
    </source>
</evidence>
<dbReference type="STRING" id="101127.A0A1X2GCS2"/>
<feature type="region of interest" description="Disordered" evidence="6">
    <location>
        <begin position="169"/>
        <end position="189"/>
    </location>
</feature>
<dbReference type="EMBL" id="MCGT01000025">
    <property type="protein sequence ID" value="ORX49912.1"/>
    <property type="molecule type" value="Genomic_DNA"/>
</dbReference>
<evidence type="ECO:0000313" key="8">
    <source>
        <dbReference type="EMBL" id="ORX49912.1"/>
    </source>
</evidence>
<keyword evidence="9" id="KW-1185">Reference proteome</keyword>
<dbReference type="GO" id="GO:0005886">
    <property type="term" value="C:plasma membrane"/>
    <property type="evidence" value="ECO:0007669"/>
    <property type="project" value="UniProtKB-SubCell"/>
</dbReference>
<evidence type="ECO:0000256" key="3">
    <source>
        <dbReference type="ARBA" id="ARBA00022692"/>
    </source>
</evidence>
<feature type="transmembrane region" description="Helical" evidence="7">
    <location>
        <begin position="123"/>
        <end position="145"/>
    </location>
</feature>
<evidence type="ECO:0000256" key="7">
    <source>
        <dbReference type="SAM" id="Phobius"/>
    </source>
</evidence>
<dbReference type="InterPro" id="IPR007300">
    <property type="entry name" value="CidB/LrgB"/>
</dbReference>
<evidence type="ECO:0000256" key="6">
    <source>
        <dbReference type="SAM" id="MobiDB-lite"/>
    </source>
</evidence>
<protein>
    <recommendedName>
        <fullName evidence="10">LrgB-domain-containing protein</fullName>
    </recommendedName>
</protein>
<feature type="transmembrane region" description="Helical" evidence="7">
    <location>
        <begin position="52"/>
        <end position="72"/>
    </location>
</feature>
<feature type="transmembrane region" description="Helical" evidence="7">
    <location>
        <begin position="426"/>
        <end position="450"/>
    </location>
</feature>
<comment type="caution">
    <text evidence="8">The sequence shown here is derived from an EMBL/GenBank/DDBJ whole genome shotgun (WGS) entry which is preliminary data.</text>
</comment>
<dbReference type="Proteomes" id="UP000242146">
    <property type="component" value="Unassembled WGS sequence"/>
</dbReference>
<dbReference type="PANTHER" id="PTHR30249:SF0">
    <property type="entry name" value="PLASTIDAL GLYCOLATE_GLYCERATE TRANSLOCATOR 1, CHLOROPLASTIC"/>
    <property type="match status" value="1"/>
</dbReference>
<dbReference type="Pfam" id="PF04172">
    <property type="entry name" value="LrgB"/>
    <property type="match status" value="1"/>
</dbReference>
<keyword evidence="5 7" id="KW-0472">Membrane</keyword>
<feature type="transmembrane region" description="Helical" evidence="7">
    <location>
        <begin position="397"/>
        <end position="414"/>
    </location>
</feature>
<dbReference type="OrthoDB" id="2502820at2759"/>
<organism evidence="8 9">
    <name type="scientific">Hesseltinella vesiculosa</name>
    <dbReference type="NCBI Taxonomy" id="101127"/>
    <lineage>
        <taxon>Eukaryota</taxon>
        <taxon>Fungi</taxon>
        <taxon>Fungi incertae sedis</taxon>
        <taxon>Mucoromycota</taxon>
        <taxon>Mucoromycotina</taxon>
        <taxon>Mucoromycetes</taxon>
        <taxon>Mucorales</taxon>
        <taxon>Cunninghamellaceae</taxon>
        <taxon>Hesseltinella</taxon>
    </lineage>
</organism>
<evidence type="ECO:0000256" key="5">
    <source>
        <dbReference type="ARBA" id="ARBA00023136"/>
    </source>
</evidence>